<dbReference type="InterPro" id="IPR050696">
    <property type="entry name" value="FtsA/MreB"/>
</dbReference>
<sequence length="345" mass="36063">MARTLVGLEITQESVRAVEVSTGRTPVMLASGEVRLPRGAARDSEVLDPDAVALALRQLWSRAGITGRRVVLAIGGRRVLVREYTTQAMRPDLLRRALPYQVQDLLPVPAEQAVLDFWPVAEGGGQVTGLLVAAVAETVETIVQTLAKAKLQVVAVDLAAFGLARAAREIAGDQTVAMVHIGDHTTQVVIATGGVPHLVRVLPIDMPTTAVLGAADGVDLDAALERMLETVPAGGDAAPSVRRAPLRPQAPAAIDPAVLDLVDRVRATLGFHAQRPGAPRVSALHLSGAGARIDGLRGALIGALDLPVSEVEVPGILPQRPERRAEAEAGLALVALAGVLRGETR</sequence>
<dbReference type="GO" id="GO:0051301">
    <property type="term" value="P:cell division"/>
    <property type="evidence" value="ECO:0007669"/>
    <property type="project" value="InterPro"/>
</dbReference>
<reference evidence="2 3" key="1">
    <citation type="submission" date="2023-10" db="EMBL/GenBank/DDBJ databases">
        <title>Y20.</title>
        <authorList>
            <person name="Zhang G."/>
            <person name="Ding Y."/>
        </authorList>
    </citation>
    <scope>NUCLEOTIDE SEQUENCE [LARGE SCALE GENOMIC DNA]</scope>
    <source>
        <strain evidence="2 3">Y20</strain>
    </source>
</reference>
<dbReference type="Proteomes" id="UP001329313">
    <property type="component" value="Chromosome"/>
</dbReference>
<gene>
    <name evidence="2" type="primary">pilM</name>
    <name evidence="2" type="ORF">RYJ27_04220</name>
</gene>
<dbReference type="PANTHER" id="PTHR32432:SF3">
    <property type="entry name" value="ETHANOLAMINE UTILIZATION PROTEIN EUTJ"/>
    <property type="match status" value="1"/>
</dbReference>
<dbReference type="PIRSF" id="PIRSF019169">
    <property type="entry name" value="PilM"/>
    <property type="match status" value="1"/>
</dbReference>
<protein>
    <submittedName>
        <fullName evidence="2">Pilus assembly protein PilM</fullName>
    </submittedName>
</protein>
<evidence type="ECO:0000313" key="2">
    <source>
        <dbReference type="EMBL" id="WOQ70421.1"/>
    </source>
</evidence>
<dbReference type="CDD" id="cd24049">
    <property type="entry name" value="ASKHA_NBD_PilM"/>
    <property type="match status" value="1"/>
</dbReference>
<dbReference type="Pfam" id="PF11104">
    <property type="entry name" value="PilM_2"/>
    <property type="match status" value="1"/>
</dbReference>
<dbReference type="SMART" id="SM00842">
    <property type="entry name" value="FtsA"/>
    <property type="match status" value="1"/>
</dbReference>
<feature type="domain" description="SHS2" evidence="1">
    <location>
        <begin position="5"/>
        <end position="167"/>
    </location>
</feature>
<accession>A0AAU0MJZ7</accession>
<dbReference type="RefSeq" id="WP_330171502.1">
    <property type="nucleotide sequence ID" value="NZ_CP137080.1"/>
</dbReference>
<organism evidence="2 3">
    <name type="scientific">Microbacterium limosum</name>
    <dbReference type="NCBI Taxonomy" id="3079935"/>
    <lineage>
        <taxon>Bacteria</taxon>
        <taxon>Bacillati</taxon>
        <taxon>Actinomycetota</taxon>
        <taxon>Actinomycetes</taxon>
        <taxon>Micrococcales</taxon>
        <taxon>Microbacteriaceae</taxon>
        <taxon>Microbacterium</taxon>
    </lineage>
</organism>
<evidence type="ECO:0000313" key="3">
    <source>
        <dbReference type="Proteomes" id="UP001329313"/>
    </source>
</evidence>
<dbReference type="SUPFAM" id="SSF53067">
    <property type="entry name" value="Actin-like ATPase domain"/>
    <property type="match status" value="1"/>
</dbReference>
<dbReference type="Gene3D" id="3.30.1490.300">
    <property type="match status" value="1"/>
</dbReference>
<proteinExistence type="predicted"/>
<dbReference type="InterPro" id="IPR005883">
    <property type="entry name" value="PilM"/>
</dbReference>
<dbReference type="AlphaFoldDB" id="A0AAU0MJZ7"/>
<dbReference type="PANTHER" id="PTHR32432">
    <property type="entry name" value="CELL DIVISION PROTEIN FTSA-RELATED"/>
    <property type="match status" value="1"/>
</dbReference>
<dbReference type="EMBL" id="CP137080">
    <property type="protein sequence ID" value="WOQ70421.1"/>
    <property type="molecule type" value="Genomic_DNA"/>
</dbReference>
<evidence type="ECO:0000259" key="1">
    <source>
        <dbReference type="SMART" id="SM00842"/>
    </source>
</evidence>
<keyword evidence="3" id="KW-1185">Reference proteome</keyword>
<name>A0AAU0MJZ7_9MICO</name>
<dbReference type="Gene3D" id="3.30.420.40">
    <property type="match status" value="2"/>
</dbReference>
<dbReference type="KEGG" id="mliy:RYJ27_04220"/>
<dbReference type="InterPro" id="IPR003494">
    <property type="entry name" value="SHS2_FtsA"/>
</dbReference>
<dbReference type="InterPro" id="IPR043129">
    <property type="entry name" value="ATPase_NBD"/>
</dbReference>